<feature type="domain" description="CUB" evidence="3">
    <location>
        <begin position="1"/>
        <end position="59"/>
    </location>
</feature>
<organism evidence="4 5">
    <name type="scientific">Scyliorhinus torazame</name>
    <name type="common">Cloudy catshark</name>
    <name type="synonym">Catulus torazame</name>
    <dbReference type="NCBI Taxonomy" id="75743"/>
    <lineage>
        <taxon>Eukaryota</taxon>
        <taxon>Metazoa</taxon>
        <taxon>Chordata</taxon>
        <taxon>Craniata</taxon>
        <taxon>Vertebrata</taxon>
        <taxon>Chondrichthyes</taxon>
        <taxon>Elasmobranchii</taxon>
        <taxon>Galeomorphii</taxon>
        <taxon>Galeoidea</taxon>
        <taxon>Carcharhiniformes</taxon>
        <taxon>Scyliorhinidae</taxon>
        <taxon>Scyliorhinus</taxon>
    </lineage>
</organism>
<dbReference type="PANTHER" id="PTHR24255:SF13">
    <property type="entry name" value="MANNAN-BINDING LECTIN SERINE PROTEASE 1"/>
    <property type="match status" value="1"/>
</dbReference>
<dbReference type="Proteomes" id="UP000288216">
    <property type="component" value="Unassembled WGS sequence"/>
</dbReference>
<proteinExistence type="predicted"/>
<gene>
    <name evidence="4" type="ORF">scyTo_0026690</name>
</gene>
<comment type="caution">
    <text evidence="2">Lacks conserved residue(s) required for the propagation of feature annotation.</text>
</comment>
<evidence type="ECO:0000256" key="2">
    <source>
        <dbReference type="PROSITE-ProRule" id="PRU00059"/>
    </source>
</evidence>
<comment type="caution">
    <text evidence="4">The sequence shown here is derived from an EMBL/GenBank/DDBJ whole genome shotgun (WGS) entry which is preliminary data.</text>
</comment>
<dbReference type="EMBL" id="BFAA01229346">
    <property type="protein sequence ID" value="GCB86068.1"/>
    <property type="molecule type" value="Genomic_DNA"/>
</dbReference>
<dbReference type="PANTHER" id="PTHR24255">
    <property type="entry name" value="COMPLEMENT COMPONENT 1, S SUBCOMPONENT-RELATED"/>
    <property type="match status" value="1"/>
</dbReference>
<keyword evidence="5" id="KW-1185">Reference proteome</keyword>
<sequence>VSADEDLLETFCGRERTDTEEIPGREFVLTKSNTMSVTFKTDFSNEERFTGFEAHYTAIGKLLDYEACTD</sequence>
<dbReference type="STRING" id="75743.A0A401QL76"/>
<evidence type="ECO:0000313" key="5">
    <source>
        <dbReference type="Proteomes" id="UP000288216"/>
    </source>
</evidence>
<dbReference type="OrthoDB" id="9985152at2759"/>
<dbReference type="Gene3D" id="2.60.120.290">
    <property type="entry name" value="Spermadhesin, CUB domain"/>
    <property type="match status" value="1"/>
</dbReference>
<dbReference type="PROSITE" id="PS01180">
    <property type="entry name" value="CUB"/>
    <property type="match status" value="1"/>
</dbReference>
<keyword evidence="1" id="KW-1015">Disulfide bond</keyword>
<name>A0A401QL76_SCYTO</name>
<evidence type="ECO:0000259" key="3">
    <source>
        <dbReference type="PROSITE" id="PS01180"/>
    </source>
</evidence>
<protein>
    <recommendedName>
        <fullName evidence="3">CUB domain-containing protein</fullName>
    </recommendedName>
</protein>
<feature type="non-terminal residue" evidence="4">
    <location>
        <position position="1"/>
    </location>
</feature>
<accession>A0A401QL76</accession>
<reference evidence="4 5" key="1">
    <citation type="journal article" date="2018" name="Nat. Ecol. Evol.">
        <title>Shark genomes provide insights into elasmobranch evolution and the origin of vertebrates.</title>
        <authorList>
            <person name="Hara Y"/>
            <person name="Yamaguchi K"/>
            <person name="Onimaru K"/>
            <person name="Kadota M"/>
            <person name="Koyanagi M"/>
            <person name="Keeley SD"/>
            <person name="Tatsumi K"/>
            <person name="Tanaka K"/>
            <person name="Motone F"/>
            <person name="Kageyama Y"/>
            <person name="Nozu R"/>
            <person name="Adachi N"/>
            <person name="Nishimura O"/>
            <person name="Nakagawa R"/>
            <person name="Tanegashima C"/>
            <person name="Kiyatake I"/>
            <person name="Matsumoto R"/>
            <person name="Murakumo K"/>
            <person name="Nishida K"/>
            <person name="Terakita A"/>
            <person name="Kuratani S"/>
            <person name="Sato K"/>
            <person name="Hyodo S Kuraku.S."/>
        </authorList>
    </citation>
    <scope>NUCLEOTIDE SEQUENCE [LARGE SCALE GENOMIC DNA]</scope>
</reference>
<evidence type="ECO:0000313" key="4">
    <source>
        <dbReference type="EMBL" id="GCB86068.1"/>
    </source>
</evidence>
<evidence type="ECO:0000256" key="1">
    <source>
        <dbReference type="ARBA" id="ARBA00023157"/>
    </source>
</evidence>
<dbReference type="SUPFAM" id="SSF49854">
    <property type="entry name" value="Spermadhesin, CUB domain"/>
    <property type="match status" value="1"/>
</dbReference>
<dbReference type="GO" id="GO:0005615">
    <property type="term" value="C:extracellular space"/>
    <property type="evidence" value="ECO:0007669"/>
    <property type="project" value="TreeGrafter"/>
</dbReference>
<dbReference type="InterPro" id="IPR035914">
    <property type="entry name" value="Sperma_CUB_dom_sf"/>
</dbReference>
<dbReference type="GO" id="GO:0004252">
    <property type="term" value="F:serine-type endopeptidase activity"/>
    <property type="evidence" value="ECO:0007669"/>
    <property type="project" value="TreeGrafter"/>
</dbReference>
<dbReference type="InterPro" id="IPR000859">
    <property type="entry name" value="CUB_dom"/>
</dbReference>
<dbReference type="AlphaFoldDB" id="A0A401QL76"/>